<dbReference type="EMBL" id="JAKFFV010000012">
    <property type="protein sequence ID" value="MCF2500596.1"/>
    <property type="molecule type" value="Genomic_DNA"/>
</dbReference>
<evidence type="ECO:0000313" key="14">
    <source>
        <dbReference type="Proteomes" id="UP001139411"/>
    </source>
</evidence>
<feature type="binding site" evidence="11">
    <location>
        <position position="179"/>
    </location>
    <ligand>
        <name>Mg(2+)</name>
        <dbReference type="ChEBI" id="CHEBI:18420"/>
    </ligand>
</feature>
<accession>A0A9X1QFQ3</accession>
<keyword evidence="4 10" id="KW-0808">Transferase</keyword>
<comment type="similarity">
    <text evidence="10">Belongs to the ApbE family.</text>
</comment>
<dbReference type="GO" id="GO:0016740">
    <property type="term" value="F:transferase activity"/>
    <property type="evidence" value="ECO:0007669"/>
    <property type="project" value="UniProtKB-UniRule"/>
</dbReference>
<proteinExistence type="inferred from homology"/>
<dbReference type="PIRSF" id="PIRSF006268">
    <property type="entry name" value="ApbE"/>
    <property type="match status" value="1"/>
</dbReference>
<dbReference type="PANTHER" id="PTHR30040">
    <property type="entry name" value="THIAMINE BIOSYNTHESIS LIPOPROTEIN APBE"/>
    <property type="match status" value="1"/>
</dbReference>
<evidence type="ECO:0000313" key="13">
    <source>
        <dbReference type="EMBL" id="MCF2500596.1"/>
    </source>
</evidence>
<gene>
    <name evidence="13" type="ORF">L0661_19910</name>
</gene>
<protein>
    <recommendedName>
        <fullName evidence="2 10">FAD:protein FMN transferase</fullName>
        <ecNumber evidence="1 10">2.7.1.180</ecNumber>
    </recommendedName>
    <alternativeName>
        <fullName evidence="8 10">Flavin transferase</fullName>
    </alternativeName>
</protein>
<feature type="signal peptide" evidence="12">
    <location>
        <begin position="1"/>
        <end position="27"/>
    </location>
</feature>
<dbReference type="Pfam" id="PF02424">
    <property type="entry name" value="ApbE"/>
    <property type="match status" value="1"/>
</dbReference>
<comment type="caution">
    <text evidence="13">The sequence shown here is derived from an EMBL/GenBank/DDBJ whole genome shotgun (WGS) entry which is preliminary data.</text>
</comment>
<keyword evidence="6 10" id="KW-0274">FAD</keyword>
<evidence type="ECO:0000256" key="1">
    <source>
        <dbReference type="ARBA" id="ARBA00011955"/>
    </source>
</evidence>
<keyword evidence="12" id="KW-0732">Signal</keyword>
<evidence type="ECO:0000256" key="7">
    <source>
        <dbReference type="ARBA" id="ARBA00022842"/>
    </source>
</evidence>
<feature type="chain" id="PRO_5040881204" description="FAD:protein FMN transferase" evidence="12">
    <location>
        <begin position="28"/>
        <end position="331"/>
    </location>
</feature>
<evidence type="ECO:0000256" key="8">
    <source>
        <dbReference type="ARBA" id="ARBA00031306"/>
    </source>
</evidence>
<dbReference type="EC" id="2.7.1.180" evidence="1 10"/>
<dbReference type="PANTHER" id="PTHR30040:SF2">
    <property type="entry name" value="FAD:PROTEIN FMN TRANSFERASE"/>
    <property type="match status" value="1"/>
</dbReference>
<reference evidence="13" key="1">
    <citation type="submission" date="2022-01" db="EMBL/GenBank/DDBJ databases">
        <title>Novel species in genus Dyadobacter.</title>
        <authorList>
            <person name="Ma C."/>
        </authorList>
    </citation>
    <scope>NUCLEOTIDE SEQUENCE</scope>
    <source>
        <strain evidence="13">CY357</strain>
    </source>
</reference>
<keyword evidence="5 10" id="KW-0479">Metal-binding</keyword>
<dbReference type="Proteomes" id="UP001139411">
    <property type="component" value="Unassembled WGS sequence"/>
</dbReference>
<dbReference type="Gene3D" id="3.10.520.10">
    <property type="entry name" value="ApbE-like domains"/>
    <property type="match status" value="1"/>
</dbReference>
<evidence type="ECO:0000256" key="4">
    <source>
        <dbReference type="ARBA" id="ARBA00022679"/>
    </source>
</evidence>
<dbReference type="GO" id="GO:0046872">
    <property type="term" value="F:metal ion binding"/>
    <property type="evidence" value="ECO:0007669"/>
    <property type="project" value="UniProtKB-UniRule"/>
</dbReference>
<dbReference type="InterPro" id="IPR003374">
    <property type="entry name" value="ApbE-like_sf"/>
</dbReference>
<dbReference type="SUPFAM" id="SSF143631">
    <property type="entry name" value="ApbE-like"/>
    <property type="match status" value="1"/>
</dbReference>
<feature type="binding site" evidence="11">
    <location>
        <position position="288"/>
    </location>
    <ligand>
        <name>Mg(2+)</name>
        <dbReference type="ChEBI" id="CHEBI:18420"/>
    </ligand>
</feature>
<comment type="cofactor">
    <cofactor evidence="11">
        <name>Mg(2+)</name>
        <dbReference type="ChEBI" id="CHEBI:18420"/>
    </cofactor>
    <cofactor evidence="11">
        <name>Mn(2+)</name>
        <dbReference type="ChEBI" id="CHEBI:29035"/>
    </cofactor>
    <text evidence="11">Magnesium. Can also use manganese.</text>
</comment>
<dbReference type="RefSeq" id="WP_235178908.1">
    <property type="nucleotide sequence ID" value="NZ_JAKFFV010000012.1"/>
</dbReference>
<dbReference type="AlphaFoldDB" id="A0A9X1QFQ3"/>
<evidence type="ECO:0000256" key="5">
    <source>
        <dbReference type="ARBA" id="ARBA00022723"/>
    </source>
</evidence>
<feature type="binding site" evidence="11">
    <location>
        <position position="292"/>
    </location>
    <ligand>
        <name>Mg(2+)</name>
        <dbReference type="ChEBI" id="CHEBI:18420"/>
    </ligand>
</feature>
<name>A0A9X1QFQ3_9BACT</name>
<sequence length="331" mass="36360">MAVKFSDNKYKWAIALALSTIASFCNAQESRYSFEKGMMGSPFKLVFYAKNDSIANVAAQAAFKRIEKLNEQLSDYRDGSEINLLSAQSGSGKWVHVSDELFNILAISQDISEKTDGAFDATLGPVVQMWRHATRKGIFPADSAIRDAMSRTGYKKLKLDAKRKKVLLTQKGMRLDIGGLGKGFAAEEAVKVLRSFGIKSIMMDAGGKIVLTNPPPGTKGWNITISNGSDSLKTMPLSHVALATSGPTYRYMEYNGIRYSHIVDPKTGIGLLFHVRTTVISPDGTVADALATAFSVAGIEKSKQMITQFPESRVWLVEKQEEQVAEWNTLE</sequence>
<evidence type="ECO:0000256" key="11">
    <source>
        <dbReference type="PIRSR" id="PIRSR006268-2"/>
    </source>
</evidence>
<evidence type="ECO:0000256" key="10">
    <source>
        <dbReference type="PIRNR" id="PIRNR006268"/>
    </source>
</evidence>
<comment type="catalytic activity">
    <reaction evidence="9 10">
        <text>L-threonyl-[protein] + FAD = FMN-L-threonyl-[protein] + AMP + H(+)</text>
        <dbReference type="Rhea" id="RHEA:36847"/>
        <dbReference type="Rhea" id="RHEA-COMP:11060"/>
        <dbReference type="Rhea" id="RHEA-COMP:11061"/>
        <dbReference type="ChEBI" id="CHEBI:15378"/>
        <dbReference type="ChEBI" id="CHEBI:30013"/>
        <dbReference type="ChEBI" id="CHEBI:57692"/>
        <dbReference type="ChEBI" id="CHEBI:74257"/>
        <dbReference type="ChEBI" id="CHEBI:456215"/>
        <dbReference type="EC" id="2.7.1.180"/>
    </reaction>
</comment>
<evidence type="ECO:0000256" key="12">
    <source>
        <dbReference type="SAM" id="SignalP"/>
    </source>
</evidence>
<keyword evidence="7 10" id="KW-0460">Magnesium</keyword>
<evidence type="ECO:0000256" key="3">
    <source>
        <dbReference type="ARBA" id="ARBA00022630"/>
    </source>
</evidence>
<evidence type="ECO:0000256" key="6">
    <source>
        <dbReference type="ARBA" id="ARBA00022827"/>
    </source>
</evidence>
<keyword evidence="3 10" id="KW-0285">Flavoprotein</keyword>
<evidence type="ECO:0000256" key="2">
    <source>
        <dbReference type="ARBA" id="ARBA00016337"/>
    </source>
</evidence>
<dbReference type="InterPro" id="IPR024932">
    <property type="entry name" value="ApbE"/>
</dbReference>
<organism evidence="13 14">
    <name type="scientific">Dyadobacter chenhuakuii</name>
    <dbReference type="NCBI Taxonomy" id="2909339"/>
    <lineage>
        <taxon>Bacteria</taxon>
        <taxon>Pseudomonadati</taxon>
        <taxon>Bacteroidota</taxon>
        <taxon>Cytophagia</taxon>
        <taxon>Cytophagales</taxon>
        <taxon>Spirosomataceae</taxon>
        <taxon>Dyadobacter</taxon>
    </lineage>
</organism>
<evidence type="ECO:0000256" key="9">
    <source>
        <dbReference type="ARBA" id="ARBA00048540"/>
    </source>
</evidence>